<feature type="transmembrane region" description="Helical" evidence="7">
    <location>
        <begin position="354"/>
        <end position="380"/>
    </location>
</feature>
<feature type="transmembrane region" description="Helical" evidence="7">
    <location>
        <begin position="262"/>
        <end position="287"/>
    </location>
</feature>
<dbReference type="InterPro" id="IPR011701">
    <property type="entry name" value="MFS"/>
</dbReference>
<feature type="transmembrane region" description="Helical" evidence="7">
    <location>
        <begin position="326"/>
        <end position="348"/>
    </location>
</feature>
<accession>A0ABQ2KAX7</accession>
<feature type="transmembrane region" description="Helical" evidence="7">
    <location>
        <begin position="453"/>
        <end position="471"/>
    </location>
</feature>
<dbReference type="PANTHER" id="PTHR42718">
    <property type="entry name" value="MAJOR FACILITATOR SUPERFAMILY MULTIDRUG TRANSPORTER MFSC"/>
    <property type="match status" value="1"/>
</dbReference>
<dbReference type="InterPro" id="IPR036259">
    <property type="entry name" value="MFS_trans_sf"/>
</dbReference>
<feature type="transmembrane region" description="Helical" evidence="7">
    <location>
        <begin position="196"/>
        <end position="213"/>
    </location>
</feature>
<comment type="caution">
    <text evidence="9">The sequence shown here is derived from an EMBL/GenBank/DDBJ whole genome shotgun (WGS) entry which is preliminary data.</text>
</comment>
<feature type="transmembrane region" description="Helical" evidence="7">
    <location>
        <begin position="101"/>
        <end position="123"/>
    </location>
</feature>
<dbReference type="Proteomes" id="UP000658127">
    <property type="component" value="Unassembled WGS sequence"/>
</dbReference>
<feature type="transmembrane region" description="Helical" evidence="7">
    <location>
        <begin position="135"/>
        <end position="156"/>
    </location>
</feature>
<reference evidence="10" key="1">
    <citation type="journal article" date="2019" name="Int. J. Syst. Evol. Microbiol.">
        <title>The Global Catalogue of Microorganisms (GCM) 10K type strain sequencing project: providing services to taxonomists for standard genome sequencing and annotation.</title>
        <authorList>
            <consortium name="The Broad Institute Genomics Platform"/>
            <consortium name="The Broad Institute Genome Sequencing Center for Infectious Disease"/>
            <person name="Wu L."/>
            <person name="Ma J."/>
        </authorList>
    </citation>
    <scope>NUCLEOTIDE SEQUENCE [LARGE SCALE GENOMIC DNA]</scope>
    <source>
        <strain evidence="10">CGMCC 4.7329</strain>
    </source>
</reference>
<dbReference type="RefSeq" id="WP_189026434.1">
    <property type="nucleotide sequence ID" value="NZ_BMNE01000002.1"/>
</dbReference>
<feature type="transmembrane region" description="Helical" evidence="7">
    <location>
        <begin position="162"/>
        <end position="184"/>
    </location>
</feature>
<feature type="domain" description="Major facilitator superfamily (MFS) profile" evidence="8">
    <location>
        <begin position="10"/>
        <end position="475"/>
    </location>
</feature>
<keyword evidence="2" id="KW-0813">Transport</keyword>
<evidence type="ECO:0000256" key="6">
    <source>
        <dbReference type="ARBA" id="ARBA00023136"/>
    </source>
</evidence>
<evidence type="ECO:0000256" key="3">
    <source>
        <dbReference type="ARBA" id="ARBA00022475"/>
    </source>
</evidence>
<keyword evidence="6 7" id="KW-0472">Membrane</keyword>
<keyword evidence="3" id="KW-1003">Cell membrane</keyword>
<dbReference type="PANTHER" id="PTHR42718:SF42">
    <property type="entry name" value="EXPORT PROTEIN"/>
    <property type="match status" value="1"/>
</dbReference>
<keyword evidence="5 7" id="KW-1133">Transmembrane helix</keyword>
<evidence type="ECO:0000256" key="2">
    <source>
        <dbReference type="ARBA" id="ARBA00022448"/>
    </source>
</evidence>
<dbReference type="NCBIfam" id="TIGR00711">
    <property type="entry name" value="efflux_EmrB"/>
    <property type="match status" value="1"/>
</dbReference>
<comment type="subcellular location">
    <subcellularLocation>
        <location evidence="1">Cell membrane</location>
        <topology evidence="1">Multi-pass membrane protein</topology>
    </subcellularLocation>
</comment>
<feature type="transmembrane region" description="Helical" evidence="7">
    <location>
        <begin position="75"/>
        <end position="95"/>
    </location>
</feature>
<dbReference type="PROSITE" id="PS50850">
    <property type="entry name" value="MFS"/>
    <property type="match status" value="1"/>
</dbReference>
<evidence type="ECO:0000256" key="4">
    <source>
        <dbReference type="ARBA" id="ARBA00022692"/>
    </source>
</evidence>
<feature type="transmembrane region" description="Helical" evidence="7">
    <location>
        <begin position="7"/>
        <end position="31"/>
    </location>
</feature>
<dbReference type="PRINTS" id="PR01036">
    <property type="entry name" value="TCRTETB"/>
</dbReference>
<proteinExistence type="predicted"/>
<evidence type="ECO:0000256" key="7">
    <source>
        <dbReference type="SAM" id="Phobius"/>
    </source>
</evidence>
<name>A0ABQ2KAX7_9NOCA</name>
<evidence type="ECO:0000313" key="9">
    <source>
        <dbReference type="EMBL" id="GGN75912.1"/>
    </source>
</evidence>
<dbReference type="SUPFAM" id="SSF103473">
    <property type="entry name" value="MFS general substrate transporter"/>
    <property type="match status" value="1"/>
</dbReference>
<gene>
    <name evidence="9" type="ORF">GCM10011610_20670</name>
</gene>
<evidence type="ECO:0000256" key="1">
    <source>
        <dbReference type="ARBA" id="ARBA00004651"/>
    </source>
</evidence>
<sequence>MTSQRNPWWALAALIVGYFMILMDMTIAAVANPAIMSDLDADVTEVIWVTSAYLLGFAVPLLAAGRLGDRVGPKYLYLAGLTVFTLASLWCGLSGTVDMLIVARGVQGIGAALLVPQTMAVIARIFPADQRGAAMGVWGGAAGLATLVGPLLGGVLVDSFGWQWIFFLNIPVGILALALGAWLLPVLPTGMHRFDLVGVLFSGIGLFLLVYGIQEGEHQHWSAQVWLLIGGGLVTMVVFVIHQAQADGEPLVPLSLFRDRNFALSSLAVAAMGVGFNAAMVPAYFYFQGVRGLSPTAAALVLAPMALGTVVCAPPAGRFAARLHPAVLPGAGFALLASVIGGLALLVADPDAPLVVFAVIAAFGGVANGCIWAPLPAIATRNLPAHQSGAGSGVYSTTRQLGAVLGSAAIAALIAARLSAHGFDGETEVHGAVTGTVPPALRAAFSAAMSESMYLPGLALLAGVIASMLFVRNRPELLPAPATVLDRDAELVSL</sequence>
<dbReference type="InterPro" id="IPR004638">
    <property type="entry name" value="EmrB-like"/>
</dbReference>
<feature type="transmembrane region" description="Helical" evidence="7">
    <location>
        <begin position="293"/>
        <end position="314"/>
    </location>
</feature>
<dbReference type="Pfam" id="PF07690">
    <property type="entry name" value="MFS_1"/>
    <property type="match status" value="1"/>
</dbReference>
<dbReference type="Gene3D" id="1.20.1250.20">
    <property type="entry name" value="MFS general substrate transporter like domains"/>
    <property type="match status" value="1"/>
</dbReference>
<evidence type="ECO:0000259" key="8">
    <source>
        <dbReference type="PROSITE" id="PS50850"/>
    </source>
</evidence>
<feature type="transmembrane region" description="Helical" evidence="7">
    <location>
        <begin position="401"/>
        <end position="420"/>
    </location>
</feature>
<evidence type="ECO:0000256" key="5">
    <source>
        <dbReference type="ARBA" id="ARBA00022989"/>
    </source>
</evidence>
<dbReference type="CDD" id="cd17321">
    <property type="entry name" value="MFS_MMR_MDR_like"/>
    <property type="match status" value="1"/>
</dbReference>
<keyword evidence="4 7" id="KW-0812">Transmembrane</keyword>
<dbReference type="EMBL" id="BMNE01000002">
    <property type="protein sequence ID" value="GGN75912.1"/>
    <property type="molecule type" value="Genomic_DNA"/>
</dbReference>
<dbReference type="InterPro" id="IPR020846">
    <property type="entry name" value="MFS_dom"/>
</dbReference>
<organism evidence="9 10">
    <name type="scientific">Nocardia rhizosphaerihabitans</name>
    <dbReference type="NCBI Taxonomy" id="1691570"/>
    <lineage>
        <taxon>Bacteria</taxon>
        <taxon>Bacillati</taxon>
        <taxon>Actinomycetota</taxon>
        <taxon>Actinomycetes</taxon>
        <taxon>Mycobacteriales</taxon>
        <taxon>Nocardiaceae</taxon>
        <taxon>Nocardia</taxon>
    </lineage>
</organism>
<feature type="transmembrane region" description="Helical" evidence="7">
    <location>
        <begin position="225"/>
        <end position="241"/>
    </location>
</feature>
<feature type="transmembrane region" description="Helical" evidence="7">
    <location>
        <begin position="46"/>
        <end position="63"/>
    </location>
</feature>
<protein>
    <submittedName>
        <fullName evidence="9">MFS transporter</fullName>
    </submittedName>
</protein>
<keyword evidence="10" id="KW-1185">Reference proteome</keyword>
<evidence type="ECO:0000313" key="10">
    <source>
        <dbReference type="Proteomes" id="UP000658127"/>
    </source>
</evidence>
<dbReference type="Gene3D" id="1.20.1720.10">
    <property type="entry name" value="Multidrug resistance protein D"/>
    <property type="match status" value="1"/>
</dbReference>